<dbReference type="RefSeq" id="WP_137665985.1">
    <property type="nucleotide sequence ID" value="NZ_BJCE01000001.1"/>
</dbReference>
<dbReference type="SMART" id="SM00235">
    <property type="entry name" value="ZnMc"/>
    <property type="match status" value="1"/>
</dbReference>
<dbReference type="Proteomes" id="UP000300142">
    <property type="component" value="Unassembled WGS sequence"/>
</dbReference>
<dbReference type="SUPFAM" id="SSF55486">
    <property type="entry name" value="Metalloproteases ('zincins'), catalytic domain"/>
    <property type="match status" value="1"/>
</dbReference>
<evidence type="ECO:0000256" key="1">
    <source>
        <dbReference type="SAM" id="Phobius"/>
    </source>
</evidence>
<feature type="transmembrane region" description="Helical" evidence="1">
    <location>
        <begin position="20"/>
        <end position="43"/>
    </location>
</feature>
<evidence type="ECO:0000313" key="4">
    <source>
        <dbReference type="Proteomes" id="UP000300142"/>
    </source>
</evidence>
<dbReference type="InterPro" id="IPR024079">
    <property type="entry name" value="MetalloPept_cat_dom_sf"/>
</dbReference>
<keyword evidence="1" id="KW-1133">Transmembrane helix</keyword>
<dbReference type="GO" id="GO:0008270">
    <property type="term" value="F:zinc ion binding"/>
    <property type="evidence" value="ECO:0007669"/>
    <property type="project" value="InterPro"/>
</dbReference>
<proteinExistence type="predicted"/>
<accession>A0A479ZR59</accession>
<keyword evidence="1" id="KW-0472">Membrane</keyword>
<organism evidence="3 4">
    <name type="scientific">Sphaerospermopsis reniformis</name>
    <dbReference type="NCBI Taxonomy" id="531300"/>
    <lineage>
        <taxon>Bacteria</taxon>
        <taxon>Bacillati</taxon>
        <taxon>Cyanobacteriota</taxon>
        <taxon>Cyanophyceae</taxon>
        <taxon>Nostocales</taxon>
        <taxon>Aphanizomenonaceae</taxon>
        <taxon>Sphaerospermopsis</taxon>
    </lineage>
</organism>
<keyword evidence="4" id="KW-1185">Reference proteome</keyword>
<dbReference type="EMBL" id="BJCE01000001">
    <property type="protein sequence ID" value="GCL34977.1"/>
    <property type="molecule type" value="Genomic_DNA"/>
</dbReference>
<sequence>MGKISQKSISKTQNRNHHFFGWKLLTVLTLFIISGLLVILTNFHTQAKEPNPQPRSLAGKETIISPFLVAERLGEKSIQKPHPLPLSLEKWQDQNNSGDYFEQIQPTKYGYLIWSHFPIKVNIETPTNINQQQAQTWVNQVSQAIKEWNNFLPLELVENSEITDIKADIKIMRQRPPLQINPISKIPRARSALATYELYNQNNFLLHRFTILLSPTQTGEHLQAAARHEMGHALGIWGHSPVETDALYFSQVRNPVSISSRDVNTLKKIYQQSTSLGWSSVKK</sequence>
<dbReference type="GO" id="GO:0008237">
    <property type="term" value="F:metallopeptidase activity"/>
    <property type="evidence" value="ECO:0007669"/>
    <property type="project" value="InterPro"/>
</dbReference>
<dbReference type="CDD" id="cd04279">
    <property type="entry name" value="ZnMc_MMP_like_1"/>
    <property type="match status" value="1"/>
</dbReference>
<dbReference type="InterPro" id="IPR006026">
    <property type="entry name" value="Peptidase_Metallo"/>
</dbReference>
<reference evidence="4" key="1">
    <citation type="submission" date="2019-02" db="EMBL/GenBank/DDBJ databases">
        <title>Draft genome sequence of Sphaerospermopsis reniformis NIES-1949.</title>
        <authorList>
            <person name="Yamaguchi H."/>
            <person name="Suzuki S."/>
            <person name="Kawachi M."/>
        </authorList>
    </citation>
    <scope>NUCLEOTIDE SEQUENCE [LARGE SCALE GENOMIC DNA]</scope>
    <source>
        <strain evidence="4">NIES-1949</strain>
    </source>
</reference>
<dbReference type="AlphaFoldDB" id="A0A479ZR59"/>
<evidence type="ECO:0000313" key="3">
    <source>
        <dbReference type="EMBL" id="GCL34977.1"/>
    </source>
</evidence>
<comment type="caution">
    <text evidence="3">The sequence shown here is derived from an EMBL/GenBank/DDBJ whole genome shotgun (WGS) entry which is preliminary data.</text>
</comment>
<keyword evidence="1" id="KW-0812">Transmembrane</keyword>
<dbReference type="Gene3D" id="3.40.390.10">
    <property type="entry name" value="Collagenase (Catalytic Domain)"/>
    <property type="match status" value="1"/>
</dbReference>
<dbReference type="GO" id="GO:0006508">
    <property type="term" value="P:proteolysis"/>
    <property type="evidence" value="ECO:0007669"/>
    <property type="project" value="InterPro"/>
</dbReference>
<protein>
    <submittedName>
        <fullName evidence="3">Peptidase metallopeptidase</fullName>
    </submittedName>
</protein>
<evidence type="ECO:0000259" key="2">
    <source>
        <dbReference type="SMART" id="SM00235"/>
    </source>
</evidence>
<name>A0A479ZR59_9CYAN</name>
<feature type="domain" description="Peptidase metallopeptidase" evidence="2">
    <location>
        <begin position="110"/>
        <end position="272"/>
    </location>
</feature>
<gene>
    <name evidence="3" type="ORF">SR1949_00690</name>
</gene>